<gene>
    <name evidence="1" type="ORF">CCAM_LOCUS8787</name>
</gene>
<protein>
    <submittedName>
        <fullName evidence="1">Uncharacterized protein</fullName>
    </submittedName>
</protein>
<organism evidence="1 2">
    <name type="scientific">Cuscuta campestris</name>
    <dbReference type="NCBI Taxonomy" id="132261"/>
    <lineage>
        <taxon>Eukaryota</taxon>
        <taxon>Viridiplantae</taxon>
        <taxon>Streptophyta</taxon>
        <taxon>Embryophyta</taxon>
        <taxon>Tracheophyta</taxon>
        <taxon>Spermatophyta</taxon>
        <taxon>Magnoliopsida</taxon>
        <taxon>eudicotyledons</taxon>
        <taxon>Gunneridae</taxon>
        <taxon>Pentapetalae</taxon>
        <taxon>asterids</taxon>
        <taxon>lamiids</taxon>
        <taxon>Solanales</taxon>
        <taxon>Convolvulaceae</taxon>
        <taxon>Cuscuteae</taxon>
        <taxon>Cuscuta</taxon>
        <taxon>Cuscuta subgen. Grammica</taxon>
        <taxon>Cuscuta sect. Cleistogrammica</taxon>
    </lineage>
</organism>
<sequence length="68" mass="7294">MGLEMLLPWTVEAEFGISCSFPLDATVMRGHGLCFGEMIGLEAETELWGTGLHQFAAGVAAVLGRKHC</sequence>
<keyword evidence="2" id="KW-1185">Reference proteome</keyword>
<accession>A0A484KM33</accession>
<reference evidence="1 2" key="1">
    <citation type="submission" date="2018-04" db="EMBL/GenBank/DDBJ databases">
        <authorList>
            <person name="Vogel A."/>
        </authorList>
    </citation>
    <scope>NUCLEOTIDE SEQUENCE [LARGE SCALE GENOMIC DNA]</scope>
</reference>
<evidence type="ECO:0000313" key="2">
    <source>
        <dbReference type="Proteomes" id="UP000595140"/>
    </source>
</evidence>
<dbReference type="Proteomes" id="UP000595140">
    <property type="component" value="Unassembled WGS sequence"/>
</dbReference>
<proteinExistence type="predicted"/>
<evidence type="ECO:0000313" key="1">
    <source>
        <dbReference type="EMBL" id="VFQ67011.1"/>
    </source>
</evidence>
<dbReference type="AlphaFoldDB" id="A0A484KM33"/>
<name>A0A484KM33_9ASTE</name>
<dbReference type="EMBL" id="OOIL02000560">
    <property type="protein sequence ID" value="VFQ67011.1"/>
    <property type="molecule type" value="Genomic_DNA"/>
</dbReference>